<dbReference type="KEGG" id="php:PhaeoP97_02333"/>
<dbReference type="Pfam" id="PF01047">
    <property type="entry name" value="MarR"/>
    <property type="match status" value="1"/>
</dbReference>
<dbReference type="PRINTS" id="PR00598">
    <property type="entry name" value="HTHMARR"/>
</dbReference>
<dbReference type="SUPFAM" id="SSF46785">
    <property type="entry name" value="Winged helix' DNA-binding domain"/>
    <property type="match status" value="1"/>
</dbReference>
<dbReference type="Proteomes" id="UP000183859">
    <property type="component" value="Chromosome"/>
</dbReference>
<dbReference type="GO" id="GO:0003700">
    <property type="term" value="F:DNA-binding transcription factor activity"/>
    <property type="evidence" value="ECO:0007669"/>
    <property type="project" value="InterPro"/>
</dbReference>
<dbReference type="STRING" id="1844006.PhaeoP97_02333"/>
<evidence type="ECO:0000259" key="1">
    <source>
        <dbReference type="PROSITE" id="PS50995"/>
    </source>
</evidence>
<dbReference type="PANTHER" id="PTHR33164">
    <property type="entry name" value="TRANSCRIPTIONAL REGULATOR, MARR FAMILY"/>
    <property type="match status" value="1"/>
</dbReference>
<dbReference type="InterPro" id="IPR036390">
    <property type="entry name" value="WH_DNA-bd_sf"/>
</dbReference>
<sequence>MMGVFALYWRVDACIEDTVNLPELSRLECHLLARLRTPCRMGELARMLQTVPSSVTTAADRLETQGLITRRRDPQDRRAWLLTLTPEGDAKRDRLVEAMSELFQRISGLDPEEIQQFAALSAKIHDNVLRADADPLRKE</sequence>
<accession>A0A1L3I6L1</accession>
<dbReference type="InterPro" id="IPR039422">
    <property type="entry name" value="MarR/SlyA-like"/>
</dbReference>
<keyword evidence="3" id="KW-1185">Reference proteome</keyword>
<reference evidence="3" key="1">
    <citation type="submission" date="2016-07" db="EMBL/GenBank/DDBJ databases">
        <title>Phaeobacter portensis sp. nov., a tropodithietic acid producing bacterium isolated from a German harbor.</title>
        <authorList>
            <person name="Freese H.M."/>
            <person name="Bunk B."/>
            <person name="Breider S."/>
            <person name="Brinkhoff T."/>
        </authorList>
    </citation>
    <scope>NUCLEOTIDE SEQUENCE [LARGE SCALE GENOMIC DNA]</scope>
    <source>
        <strain evidence="3">P97</strain>
    </source>
</reference>
<dbReference type="GO" id="GO:0006950">
    <property type="term" value="P:response to stress"/>
    <property type="evidence" value="ECO:0007669"/>
    <property type="project" value="TreeGrafter"/>
</dbReference>
<name>A0A1L3I6L1_9RHOB</name>
<dbReference type="Gene3D" id="1.10.10.10">
    <property type="entry name" value="Winged helix-like DNA-binding domain superfamily/Winged helix DNA-binding domain"/>
    <property type="match status" value="1"/>
</dbReference>
<dbReference type="EMBL" id="CP016364">
    <property type="protein sequence ID" value="APG47727.1"/>
    <property type="molecule type" value="Genomic_DNA"/>
</dbReference>
<dbReference type="AlphaFoldDB" id="A0A1L3I6L1"/>
<evidence type="ECO:0000313" key="3">
    <source>
        <dbReference type="Proteomes" id="UP000183859"/>
    </source>
</evidence>
<dbReference type="PANTHER" id="PTHR33164:SF57">
    <property type="entry name" value="MARR-FAMILY TRANSCRIPTIONAL REGULATOR"/>
    <property type="match status" value="1"/>
</dbReference>
<organism evidence="2 3">
    <name type="scientific">Phaeobacter porticola</name>
    <dbReference type="NCBI Taxonomy" id="1844006"/>
    <lineage>
        <taxon>Bacteria</taxon>
        <taxon>Pseudomonadati</taxon>
        <taxon>Pseudomonadota</taxon>
        <taxon>Alphaproteobacteria</taxon>
        <taxon>Rhodobacterales</taxon>
        <taxon>Roseobacteraceae</taxon>
        <taxon>Phaeobacter</taxon>
    </lineage>
</organism>
<gene>
    <name evidence="2" type="ORF">PhaeoP97_02333</name>
</gene>
<dbReference type="InterPro" id="IPR036388">
    <property type="entry name" value="WH-like_DNA-bd_sf"/>
</dbReference>
<feature type="domain" description="HTH marR-type" evidence="1">
    <location>
        <begin position="1"/>
        <end position="126"/>
    </location>
</feature>
<dbReference type="PROSITE" id="PS50995">
    <property type="entry name" value="HTH_MARR_2"/>
    <property type="match status" value="1"/>
</dbReference>
<protein>
    <submittedName>
        <fullName evidence="2">Transcriptional regulator, MarR family</fullName>
    </submittedName>
</protein>
<proteinExistence type="predicted"/>
<dbReference type="SMART" id="SM00347">
    <property type="entry name" value="HTH_MARR"/>
    <property type="match status" value="1"/>
</dbReference>
<dbReference type="InterPro" id="IPR000835">
    <property type="entry name" value="HTH_MarR-typ"/>
</dbReference>
<evidence type="ECO:0000313" key="2">
    <source>
        <dbReference type="EMBL" id="APG47727.1"/>
    </source>
</evidence>